<dbReference type="Proteomes" id="UP000593566">
    <property type="component" value="Unassembled WGS sequence"/>
</dbReference>
<dbReference type="RefSeq" id="XP_037149629.1">
    <property type="nucleotide sequence ID" value="XM_037294248.1"/>
</dbReference>
<organism evidence="1 2">
    <name type="scientific">Letharia lupina</name>
    <dbReference type="NCBI Taxonomy" id="560253"/>
    <lineage>
        <taxon>Eukaryota</taxon>
        <taxon>Fungi</taxon>
        <taxon>Dikarya</taxon>
        <taxon>Ascomycota</taxon>
        <taxon>Pezizomycotina</taxon>
        <taxon>Lecanoromycetes</taxon>
        <taxon>OSLEUM clade</taxon>
        <taxon>Lecanoromycetidae</taxon>
        <taxon>Lecanorales</taxon>
        <taxon>Lecanorineae</taxon>
        <taxon>Parmeliaceae</taxon>
        <taxon>Letharia</taxon>
    </lineage>
</organism>
<dbReference type="AlphaFoldDB" id="A0A8H6CBG0"/>
<proteinExistence type="predicted"/>
<protein>
    <submittedName>
        <fullName evidence="1">Uncharacterized protein</fullName>
    </submittedName>
</protein>
<keyword evidence="2" id="KW-1185">Reference proteome</keyword>
<gene>
    <name evidence="1" type="ORF">HO133_003325</name>
</gene>
<sequence>MVREASYTKAFVVRFWVSIVSKASQARVELQAYTNRLGDGLVVGFSDGSGGVWRFGVYVPTPLTAIWTLCKAQSTSSYL</sequence>
<dbReference type="GeneID" id="59331736"/>
<name>A0A8H6CBG0_9LECA</name>
<dbReference type="EMBL" id="JACCJB010000017">
    <property type="protein sequence ID" value="KAF6220194.1"/>
    <property type="molecule type" value="Genomic_DNA"/>
</dbReference>
<evidence type="ECO:0000313" key="2">
    <source>
        <dbReference type="Proteomes" id="UP000593566"/>
    </source>
</evidence>
<evidence type="ECO:0000313" key="1">
    <source>
        <dbReference type="EMBL" id="KAF6220194.1"/>
    </source>
</evidence>
<accession>A0A8H6CBG0</accession>
<reference evidence="1 2" key="1">
    <citation type="journal article" date="2020" name="Genomics">
        <title>Complete, high-quality genomes from long-read metagenomic sequencing of two wolf lichen thalli reveals enigmatic genome architecture.</title>
        <authorList>
            <person name="McKenzie S.K."/>
            <person name="Walston R.F."/>
            <person name="Allen J.L."/>
        </authorList>
    </citation>
    <scope>NUCLEOTIDE SEQUENCE [LARGE SCALE GENOMIC DNA]</scope>
    <source>
        <strain evidence="1">WasteWater1</strain>
    </source>
</reference>
<comment type="caution">
    <text evidence="1">The sequence shown here is derived from an EMBL/GenBank/DDBJ whole genome shotgun (WGS) entry which is preliminary data.</text>
</comment>